<evidence type="ECO:0000313" key="3">
    <source>
        <dbReference type="RefSeq" id="XP_017038256.2"/>
    </source>
</evidence>
<feature type="region of interest" description="Disordered" evidence="1">
    <location>
        <begin position="67"/>
        <end position="243"/>
    </location>
</feature>
<name>A0A6P4JSF0_DROKI</name>
<feature type="region of interest" description="Disordered" evidence="1">
    <location>
        <begin position="264"/>
        <end position="352"/>
    </location>
</feature>
<sequence length="569" mass="61000">MDGQDHPPTPAPAQQDTTWMYCAVDELLQALQGAGPSQPRPGGILAGPFRPRALPVDVTIDADNIEEANFGNHAGPRRPSTERMPPLAPLHTSPSGPRALSLEVAHHRGDDEEGVNTDDHAARPSSSRGVPPLVPLLAGLIGPRRAPLEVVPRDDDEEEAHQHDDAGPHPAPLRGMPLQAPLRAGHIGPQPPSPEVAFPNGNDEEEVPPDHRFGPLRVNLTPPQRREAPSGDPTPAVDAEDAWNQAVSLSDDWVNFDRLVEDTLGDLFNSPPHAEPPATGALGPLGARYDPVSDDESRDNRTPRRYDPTADGDDDSDATVLYDPTAEDSRDIRRRRTTPPHPSTRRTPSYMGEVEAALIECFGEIPEGLFDWGDTGNNTASTISADEDEASRDGSPSDASRPSSTGPADDGSASTISADEDETSQDSGWSNAPRSPPPCWTPPSTTHAGPSPLQSWAPATTSRSRPPSPSYEEIFGPGLYAGPHTTRCAAVTPSRDPRPRLPTIAELAAQEARRRAEDLSEELGIPQMAQSPADNTPAADKPRPADNPPPATPRRRARRRRAPWADSPL</sequence>
<proteinExistence type="predicted"/>
<evidence type="ECO:0000313" key="2">
    <source>
        <dbReference type="Proteomes" id="UP001652661"/>
    </source>
</evidence>
<feature type="compositionally biased region" description="Basic and acidic residues" evidence="1">
    <location>
        <begin position="298"/>
        <end position="308"/>
    </location>
</feature>
<dbReference type="Proteomes" id="UP001652661">
    <property type="component" value="Chromosome 2R"/>
</dbReference>
<reference evidence="3" key="2">
    <citation type="submission" date="2025-08" db="UniProtKB">
        <authorList>
            <consortium name="RefSeq"/>
        </authorList>
    </citation>
    <scope>IDENTIFICATION</scope>
    <source>
        <strain evidence="3">14028-0561.14</strain>
        <tissue evidence="3">Whole fly</tissue>
    </source>
</reference>
<feature type="compositionally biased region" description="Low complexity" evidence="1">
    <location>
        <begin position="129"/>
        <end position="143"/>
    </location>
</feature>
<feature type="compositionally biased region" description="Basic residues" evidence="1">
    <location>
        <begin position="553"/>
        <end position="562"/>
    </location>
</feature>
<gene>
    <name evidence="3" type="primary">LOC108085966</name>
</gene>
<protein>
    <submittedName>
        <fullName evidence="3">Uncharacterized protein</fullName>
    </submittedName>
</protein>
<dbReference type="AlphaFoldDB" id="A0A6P4JSF0"/>
<feature type="compositionally biased region" description="Polar residues" evidence="1">
    <location>
        <begin position="397"/>
        <end position="417"/>
    </location>
</feature>
<dbReference type="RefSeq" id="XP_017038256.2">
    <property type="nucleotide sequence ID" value="XM_017182767.2"/>
</dbReference>
<keyword evidence="2" id="KW-1185">Reference proteome</keyword>
<evidence type="ECO:0000256" key="1">
    <source>
        <dbReference type="SAM" id="MobiDB-lite"/>
    </source>
</evidence>
<feature type="region of interest" description="Disordered" evidence="1">
    <location>
        <begin position="367"/>
        <end position="569"/>
    </location>
</feature>
<accession>A0A6P4JSF0</accession>
<feature type="compositionally biased region" description="Polar residues" evidence="1">
    <location>
        <begin position="375"/>
        <end position="384"/>
    </location>
</feature>
<reference evidence="2" key="1">
    <citation type="submission" date="2025-05" db="UniProtKB">
        <authorList>
            <consortium name="RefSeq"/>
        </authorList>
    </citation>
    <scope>NUCLEOTIDE SEQUENCE [LARGE SCALE GENOMIC DNA]</scope>
    <source>
        <strain evidence="2">14028-0561.14</strain>
    </source>
</reference>
<dbReference type="GeneID" id="108085966"/>
<organism evidence="2 3">
    <name type="scientific">Drosophila kikkawai</name>
    <name type="common">Fruit fly</name>
    <dbReference type="NCBI Taxonomy" id="30033"/>
    <lineage>
        <taxon>Eukaryota</taxon>
        <taxon>Metazoa</taxon>
        <taxon>Ecdysozoa</taxon>
        <taxon>Arthropoda</taxon>
        <taxon>Hexapoda</taxon>
        <taxon>Insecta</taxon>
        <taxon>Pterygota</taxon>
        <taxon>Neoptera</taxon>
        <taxon>Endopterygota</taxon>
        <taxon>Diptera</taxon>
        <taxon>Brachycera</taxon>
        <taxon>Muscomorpha</taxon>
        <taxon>Ephydroidea</taxon>
        <taxon>Drosophilidae</taxon>
        <taxon>Drosophila</taxon>
        <taxon>Sophophora</taxon>
    </lineage>
</organism>